<dbReference type="PANTHER" id="PTHR43248">
    <property type="entry name" value="2-SUCCINYL-6-HYDROXY-2,4-CYCLOHEXADIENE-1-CARBOXYLATE SYNTHASE"/>
    <property type="match status" value="1"/>
</dbReference>
<dbReference type="Proteomes" id="UP000305921">
    <property type="component" value="Unassembled WGS sequence"/>
</dbReference>
<dbReference type="OrthoDB" id="4006962at2"/>
<organism evidence="7 8">
    <name type="scientific">Streptomyces marianii</name>
    <dbReference type="NCBI Taxonomy" id="1817406"/>
    <lineage>
        <taxon>Bacteria</taxon>
        <taxon>Bacillati</taxon>
        <taxon>Actinomycetota</taxon>
        <taxon>Actinomycetes</taxon>
        <taxon>Kitasatosporales</taxon>
        <taxon>Streptomycetaceae</taxon>
        <taxon>Streptomyces</taxon>
    </lineage>
</organism>
<feature type="chain" id="PRO_5024292282" evidence="4">
    <location>
        <begin position="29"/>
        <end position="511"/>
    </location>
</feature>
<dbReference type="GO" id="GO:0016787">
    <property type="term" value="F:hydrolase activity"/>
    <property type="evidence" value="ECO:0007669"/>
    <property type="project" value="UniProtKB-KW"/>
</dbReference>
<proteinExistence type="inferred from homology"/>
<evidence type="ECO:0000259" key="6">
    <source>
        <dbReference type="Pfam" id="PF08386"/>
    </source>
</evidence>
<dbReference type="AlphaFoldDB" id="A0A5R9E2B5"/>
<dbReference type="InterPro" id="IPR051601">
    <property type="entry name" value="Serine_prot/Carboxylest_S33"/>
</dbReference>
<feature type="domain" description="AB hydrolase-1" evidence="5">
    <location>
        <begin position="94"/>
        <end position="249"/>
    </location>
</feature>
<evidence type="ECO:0000313" key="7">
    <source>
        <dbReference type="EMBL" id="TLQ43149.1"/>
    </source>
</evidence>
<evidence type="ECO:0000256" key="3">
    <source>
        <dbReference type="ARBA" id="ARBA00022801"/>
    </source>
</evidence>
<name>A0A5R9E2B5_9ACTN</name>
<dbReference type="InterPro" id="IPR000073">
    <property type="entry name" value="AB_hydrolase_1"/>
</dbReference>
<evidence type="ECO:0000259" key="5">
    <source>
        <dbReference type="Pfam" id="PF00561"/>
    </source>
</evidence>
<dbReference type="PANTHER" id="PTHR43248:SF29">
    <property type="entry name" value="TRIPEPTIDYL AMINOPEPTIDASE"/>
    <property type="match status" value="1"/>
</dbReference>
<keyword evidence="2 4" id="KW-0732">Signal</keyword>
<evidence type="ECO:0000256" key="4">
    <source>
        <dbReference type="SAM" id="SignalP"/>
    </source>
</evidence>
<accession>A0A5R9E2B5</accession>
<feature type="signal peptide" evidence="4">
    <location>
        <begin position="1"/>
        <end position="28"/>
    </location>
</feature>
<protein>
    <submittedName>
        <fullName evidence="7">Alpha/beta hydrolase</fullName>
    </submittedName>
</protein>
<evidence type="ECO:0000256" key="2">
    <source>
        <dbReference type="ARBA" id="ARBA00022729"/>
    </source>
</evidence>
<dbReference type="EMBL" id="VAWE01000001">
    <property type="protein sequence ID" value="TLQ43149.1"/>
    <property type="molecule type" value="Genomic_DNA"/>
</dbReference>
<dbReference type="InterPro" id="IPR013595">
    <property type="entry name" value="Pept_S33_TAP-like_C"/>
</dbReference>
<keyword evidence="3 7" id="KW-0378">Hydrolase</keyword>
<dbReference type="Pfam" id="PF08386">
    <property type="entry name" value="Abhydrolase_4"/>
    <property type="match status" value="1"/>
</dbReference>
<dbReference type="SUPFAM" id="SSF53474">
    <property type="entry name" value="alpha/beta-Hydrolases"/>
    <property type="match status" value="1"/>
</dbReference>
<evidence type="ECO:0000256" key="1">
    <source>
        <dbReference type="ARBA" id="ARBA00010088"/>
    </source>
</evidence>
<reference evidence="7 8" key="1">
    <citation type="submission" date="2019-05" db="EMBL/GenBank/DDBJ databases">
        <title>Streptomyces marianii sp. nov., a novel marine actinomycete from southern coast of India.</title>
        <authorList>
            <person name="Iniyan A.M."/>
            <person name="Wink J."/>
            <person name="Ramprasad E."/>
            <person name="Ramana C.V."/>
            <person name="Bunk B."/>
            <person name="Sproer C."/>
            <person name="Joseph F.-J.R.S."/>
            <person name="Vincent S.G.P."/>
        </authorList>
    </citation>
    <scope>NUCLEOTIDE SEQUENCE [LARGE SCALE GENOMIC DNA]</scope>
    <source>
        <strain evidence="7 8">ICN19</strain>
    </source>
</reference>
<dbReference type="RefSeq" id="WP_138052573.1">
    <property type="nucleotide sequence ID" value="NZ_VAWE01000001.1"/>
</dbReference>
<comment type="similarity">
    <text evidence="1">Belongs to the peptidase S33 family.</text>
</comment>
<comment type="caution">
    <text evidence="7">The sequence shown here is derived from an EMBL/GenBank/DDBJ whole genome shotgun (WGS) entry which is preliminary data.</text>
</comment>
<gene>
    <name evidence="7" type="ORF">FEF34_08345</name>
</gene>
<evidence type="ECO:0000313" key="8">
    <source>
        <dbReference type="Proteomes" id="UP000305921"/>
    </source>
</evidence>
<dbReference type="Pfam" id="PF00561">
    <property type="entry name" value="Abhydrolase_1"/>
    <property type="match status" value="1"/>
</dbReference>
<feature type="domain" description="Peptidase S33 tripeptidyl aminopeptidase-like C-terminal" evidence="6">
    <location>
        <begin position="399"/>
        <end position="502"/>
    </location>
</feature>
<dbReference type="InterPro" id="IPR029058">
    <property type="entry name" value="AB_hydrolase_fold"/>
</dbReference>
<keyword evidence="8" id="KW-1185">Reference proteome</keyword>
<sequence length="511" mass="54962">MFSGIFRLLACTTAAITTVALCPTVASASVSIALPASELHWQSCKELTGAPVDPAVADCATHHVPRGYARPSAGSVEIVMLRRRATDPDSRRGTLFVNPGGPGTSGLHTAYRAERFLDAEVLARYDVIGFDPRGVNLSDPLKCFRSQTEHDDTLRGAMAVPVTEDEIAGAMRAADGHSAACARVAGPLLPHMTTFNAAQDLEQLRRATRERQISFIGFSYGSLLGATYANLHPDHLDAMVLDGAVDPRLRSHNGLEYDRQRAIGMEIALAEFLRACEEAGTACAFSGGDPRRKFDRVRERLRGGPLALPDGTTMTLSAFTTRVADSLATPSRLPGLARALALLETAPPAPRTDSTAAVAAGGPYRGDDSEAAYNCLDKPYPAAVGTWPARADRWERQAPTFGRMVAFESAVCATWPVRSYEADRYTGPWNRETDQPVLVIGNRYDPTTQYRFAERLTDQLGRAELVTVDMIGHTALGLSRCADDITTDYLLGRGSPGHGTECRPDAGPFAG</sequence>
<dbReference type="Gene3D" id="3.40.50.1820">
    <property type="entry name" value="alpha/beta hydrolase"/>
    <property type="match status" value="2"/>
</dbReference>